<gene>
    <name evidence="3" type="ORF">EV193_102809</name>
</gene>
<reference evidence="3 4" key="1">
    <citation type="submission" date="2019-02" db="EMBL/GenBank/DDBJ databases">
        <title>Genomic Encyclopedia of Type Strains, Phase IV (KMG-IV): sequencing the most valuable type-strain genomes for metagenomic binning, comparative biology and taxonomic classification.</title>
        <authorList>
            <person name="Goeker M."/>
        </authorList>
    </citation>
    <scope>NUCLEOTIDE SEQUENCE [LARGE SCALE GENOMIC DNA]</scope>
    <source>
        <strain evidence="3 4">DSM 101727</strain>
    </source>
</reference>
<organism evidence="3 4">
    <name type="scientific">Herbihabitans rhizosphaerae</name>
    <dbReference type="NCBI Taxonomy" id="1872711"/>
    <lineage>
        <taxon>Bacteria</taxon>
        <taxon>Bacillati</taxon>
        <taxon>Actinomycetota</taxon>
        <taxon>Actinomycetes</taxon>
        <taxon>Pseudonocardiales</taxon>
        <taxon>Pseudonocardiaceae</taxon>
        <taxon>Herbihabitans</taxon>
    </lineage>
</organism>
<dbReference type="OrthoDB" id="4558943at2"/>
<evidence type="ECO:0000313" key="4">
    <source>
        <dbReference type="Proteomes" id="UP000294257"/>
    </source>
</evidence>
<protein>
    <submittedName>
        <fullName evidence="3">Uncharacterized protein DUF397</fullName>
    </submittedName>
</protein>
<comment type="caution">
    <text evidence="3">The sequence shown here is derived from an EMBL/GenBank/DDBJ whole genome shotgun (WGS) entry which is preliminary data.</text>
</comment>
<dbReference type="AlphaFoldDB" id="A0A4Q7L2P7"/>
<dbReference type="Proteomes" id="UP000294257">
    <property type="component" value="Unassembled WGS sequence"/>
</dbReference>
<accession>A0A4Q7L2P7</accession>
<evidence type="ECO:0000313" key="3">
    <source>
        <dbReference type="EMBL" id="RZS43828.1"/>
    </source>
</evidence>
<proteinExistence type="predicted"/>
<dbReference type="RefSeq" id="WP_130343606.1">
    <property type="nucleotide sequence ID" value="NZ_SGWQ01000002.1"/>
</dbReference>
<sequence length="61" mass="6690">MSTVDMSGSRWRKSSFSSGNENAECVELAVLRDVTAVRDSKNPVAALAFPSTSWSAFLERH</sequence>
<name>A0A4Q7L2P7_9PSEU</name>
<evidence type="ECO:0000259" key="2">
    <source>
        <dbReference type="Pfam" id="PF04149"/>
    </source>
</evidence>
<dbReference type="InterPro" id="IPR007278">
    <property type="entry name" value="DUF397"/>
</dbReference>
<feature type="domain" description="DUF397" evidence="2">
    <location>
        <begin position="10"/>
        <end position="59"/>
    </location>
</feature>
<keyword evidence="4" id="KW-1185">Reference proteome</keyword>
<feature type="region of interest" description="Disordered" evidence="1">
    <location>
        <begin position="1"/>
        <end position="21"/>
    </location>
</feature>
<evidence type="ECO:0000256" key="1">
    <source>
        <dbReference type="SAM" id="MobiDB-lite"/>
    </source>
</evidence>
<dbReference type="EMBL" id="SGWQ01000002">
    <property type="protein sequence ID" value="RZS43828.1"/>
    <property type="molecule type" value="Genomic_DNA"/>
</dbReference>
<dbReference type="Pfam" id="PF04149">
    <property type="entry name" value="DUF397"/>
    <property type="match status" value="1"/>
</dbReference>